<comment type="catalytic activity">
    <reaction evidence="1 5">
        <text>Hydrolysis of terminal, non-reducing alpha-D-galactose residues in alpha-D-galactosides, including galactose oligosaccharides, galactomannans and galactolipids.</text>
        <dbReference type="EC" id="3.2.1.22"/>
    </reaction>
</comment>
<keyword evidence="4 5" id="KW-0326">Glycosidase</keyword>
<feature type="active site" description="Nucleophile" evidence="6">
    <location>
        <position position="468"/>
    </location>
</feature>
<comment type="similarity">
    <text evidence="5">Belongs to the glycosyl hydrolase.</text>
</comment>
<dbReference type="CDD" id="cd14791">
    <property type="entry name" value="GH36"/>
    <property type="match status" value="1"/>
</dbReference>
<evidence type="ECO:0000256" key="7">
    <source>
        <dbReference type="PIRSR" id="PIRSR005536-2"/>
    </source>
</evidence>
<sequence length="728" mass="82682">MSANQFTDMLAPGIHRHSDKNSWMLVTKHSTYAVGITSEGLLLQLYWGTRLPNFADLPEAQIPHERSSHDVALTLAREEFPAFGGLRYGELAAEALFADGTRDMDLRYQDAEIGERQGLPELRLHLRDAIYPFEVILSYRVDSENDLIIRSASFTNTGKEPIVLKKAFSAVWHLPQQFEQRRLTTLAGQWAQETLVQQRPIVADTVQIESRKGIPGSNAYPWFAIDTQANEHQGEVYFGTIAWSGSWNLRVSTRVSGETAIAGGINEHDFAWILTANQSFETPDFIAGFARNGFNGTRQRMHRYVREHVLPQPQANQPRPVLYNSWEATTFDVTEEGQSKLAERAATLGVELFVIDDGWFPARIHDRAGLGDWRVDPQKFPRGLRPLVERVHELGMQFGIWVEPEMVNPDSDLYRAHPDWIYYFPERPRSEARNQLVLNVGRKDVQEYLIGLLDPLIGDHGVSFIKWDMNRPLSEPGWPEYVQSGHDAREIWVRHVQGVYTIMDTLRARHPQLSIESCSGGGSRADLGILTRTDQVWSSDNTHPDARLFIQEGISHILPGRTMGAWVTDTPSDRVWNEIPLRYRFHVSMMGMLGIGGHLLHWSDEDMAEARIWIDAYKQIRHIVQDGEQHWLVSPTASQGTWAAVECLTPDAREAVAFAYRRTNPFWNTTPPLRFQGLQPDARYRIKTMGQSETPAIELSGATLMHQGLTLPLGRSSYASCILHIQQI</sequence>
<dbReference type="FunFam" id="3.20.20.70:FF:000118">
    <property type="entry name" value="Alpha-galactosidase"/>
    <property type="match status" value="1"/>
</dbReference>
<feature type="domain" description="Glycosyl hydrolase family 36 N-terminal" evidence="9">
    <location>
        <begin position="40"/>
        <end position="274"/>
    </location>
</feature>
<keyword evidence="11" id="KW-1185">Reference proteome</keyword>
<accession>A0A402BHA9</accession>
<dbReference type="PANTHER" id="PTHR43053:SF3">
    <property type="entry name" value="ALPHA-GALACTOSIDASE C-RELATED"/>
    <property type="match status" value="1"/>
</dbReference>
<evidence type="ECO:0000256" key="4">
    <source>
        <dbReference type="ARBA" id="ARBA00023295"/>
    </source>
</evidence>
<evidence type="ECO:0000256" key="1">
    <source>
        <dbReference type="ARBA" id="ARBA00001255"/>
    </source>
</evidence>
<feature type="binding site" evidence="7">
    <location>
        <begin position="356"/>
        <end position="357"/>
    </location>
    <ligand>
        <name>substrate</name>
    </ligand>
</feature>
<organism evidence="10 11">
    <name type="scientific">Dictyobacter alpinus</name>
    <dbReference type="NCBI Taxonomy" id="2014873"/>
    <lineage>
        <taxon>Bacteria</taxon>
        <taxon>Bacillati</taxon>
        <taxon>Chloroflexota</taxon>
        <taxon>Ktedonobacteria</taxon>
        <taxon>Ktedonobacterales</taxon>
        <taxon>Dictyobacteraceae</taxon>
        <taxon>Dictyobacter</taxon>
    </lineage>
</organism>
<evidence type="ECO:0000256" key="2">
    <source>
        <dbReference type="ARBA" id="ARBA00012755"/>
    </source>
</evidence>
<dbReference type="InterPro" id="IPR002252">
    <property type="entry name" value="Glyco_hydro_36"/>
</dbReference>
<feature type="active site" description="Proton donor" evidence="6">
    <location>
        <position position="540"/>
    </location>
</feature>
<evidence type="ECO:0000256" key="5">
    <source>
        <dbReference type="PIRNR" id="PIRNR005536"/>
    </source>
</evidence>
<protein>
    <recommendedName>
        <fullName evidence="2 5">Alpha-galactosidase</fullName>
        <ecNumber evidence="2 5">3.2.1.22</ecNumber>
    </recommendedName>
</protein>
<dbReference type="RefSeq" id="WP_126630775.1">
    <property type="nucleotide sequence ID" value="NZ_BIFT01000002.1"/>
</dbReference>
<dbReference type="InterPro" id="IPR013780">
    <property type="entry name" value="Glyco_hydro_b"/>
</dbReference>
<dbReference type="OrthoDB" id="9758822at2"/>
<feature type="domain" description="Glycosyl hydrolase family 36 C-terminal" evidence="8">
    <location>
        <begin position="642"/>
        <end position="725"/>
    </location>
</feature>
<dbReference type="PIRSF" id="PIRSF005536">
    <property type="entry name" value="Agal"/>
    <property type="match status" value="1"/>
</dbReference>
<evidence type="ECO:0000313" key="11">
    <source>
        <dbReference type="Proteomes" id="UP000287171"/>
    </source>
</evidence>
<reference evidence="11" key="1">
    <citation type="submission" date="2018-12" db="EMBL/GenBank/DDBJ databases">
        <title>Tengunoibacter tsumagoiensis gen. nov., sp. nov., Dictyobacter kobayashii sp. nov., D. alpinus sp. nov., and D. joshuensis sp. nov. and description of Dictyobacteraceae fam. nov. within the order Ktedonobacterales isolated from Tengu-no-mugimeshi.</title>
        <authorList>
            <person name="Wang C.M."/>
            <person name="Zheng Y."/>
            <person name="Sakai Y."/>
            <person name="Toyoda A."/>
            <person name="Minakuchi Y."/>
            <person name="Abe K."/>
            <person name="Yokota A."/>
            <person name="Yabe S."/>
        </authorList>
    </citation>
    <scope>NUCLEOTIDE SEQUENCE [LARGE SCALE GENOMIC DNA]</scope>
    <source>
        <strain evidence="11">Uno16</strain>
    </source>
</reference>
<dbReference type="Gene3D" id="2.60.40.1180">
    <property type="entry name" value="Golgi alpha-mannosidase II"/>
    <property type="match status" value="1"/>
</dbReference>
<dbReference type="PANTHER" id="PTHR43053">
    <property type="entry name" value="GLYCOSIDASE FAMILY 31"/>
    <property type="match status" value="1"/>
</dbReference>
<dbReference type="InterPro" id="IPR017853">
    <property type="entry name" value="GH"/>
</dbReference>
<dbReference type="Pfam" id="PF16874">
    <property type="entry name" value="Glyco_hydro_36C"/>
    <property type="match status" value="1"/>
</dbReference>
<gene>
    <name evidence="10" type="primary">galA</name>
    <name evidence="10" type="ORF">KDA_62100</name>
</gene>
<dbReference type="Gene3D" id="3.20.20.70">
    <property type="entry name" value="Aldolase class I"/>
    <property type="match status" value="1"/>
</dbReference>
<dbReference type="Pfam" id="PF16875">
    <property type="entry name" value="Glyco_hydro_36N"/>
    <property type="match status" value="1"/>
</dbReference>
<evidence type="ECO:0000256" key="3">
    <source>
        <dbReference type="ARBA" id="ARBA00022801"/>
    </source>
</evidence>
<dbReference type="AlphaFoldDB" id="A0A402BHA9"/>
<dbReference type="InterPro" id="IPR031704">
    <property type="entry name" value="Glyco_hydro_36_N"/>
</dbReference>
<dbReference type="Pfam" id="PF02065">
    <property type="entry name" value="Melibiase"/>
    <property type="match status" value="1"/>
</dbReference>
<dbReference type="InterPro" id="IPR050985">
    <property type="entry name" value="Alpha-glycosidase_related"/>
</dbReference>
<dbReference type="PRINTS" id="PR00743">
    <property type="entry name" value="GLHYDRLASE36"/>
</dbReference>
<dbReference type="Gene3D" id="2.70.98.60">
    <property type="entry name" value="alpha-galactosidase from lactobacil brevis"/>
    <property type="match status" value="1"/>
</dbReference>
<name>A0A402BHA9_9CHLR</name>
<dbReference type="GO" id="GO:0004557">
    <property type="term" value="F:alpha-galactosidase activity"/>
    <property type="evidence" value="ECO:0007669"/>
    <property type="project" value="UniProtKB-UniRule"/>
</dbReference>
<dbReference type="InterPro" id="IPR031705">
    <property type="entry name" value="Glyco_hydro_36_C"/>
</dbReference>
<feature type="binding site" evidence="7">
    <location>
        <begin position="466"/>
        <end position="470"/>
    </location>
    <ligand>
        <name>substrate</name>
    </ligand>
</feature>
<feature type="binding site" evidence="7">
    <location>
        <position position="433"/>
    </location>
    <ligand>
        <name>substrate</name>
    </ligand>
</feature>
<dbReference type="SUPFAM" id="SSF51445">
    <property type="entry name" value="(Trans)glycosidases"/>
    <property type="match status" value="1"/>
</dbReference>
<evidence type="ECO:0000313" key="10">
    <source>
        <dbReference type="EMBL" id="GCE30726.1"/>
    </source>
</evidence>
<keyword evidence="3 5" id="KW-0378">Hydrolase</keyword>
<dbReference type="EMBL" id="BIFT01000002">
    <property type="protein sequence ID" value="GCE30726.1"/>
    <property type="molecule type" value="Genomic_DNA"/>
</dbReference>
<evidence type="ECO:0000256" key="6">
    <source>
        <dbReference type="PIRSR" id="PIRSR005536-1"/>
    </source>
</evidence>
<dbReference type="EC" id="3.2.1.22" evidence="2 5"/>
<dbReference type="GO" id="GO:0016052">
    <property type="term" value="P:carbohydrate catabolic process"/>
    <property type="evidence" value="ECO:0007669"/>
    <property type="project" value="InterPro"/>
</dbReference>
<proteinExistence type="inferred from homology"/>
<feature type="binding site" evidence="7">
    <location>
        <position position="190"/>
    </location>
    <ligand>
        <name>substrate</name>
    </ligand>
</feature>
<evidence type="ECO:0000259" key="8">
    <source>
        <dbReference type="Pfam" id="PF16874"/>
    </source>
</evidence>
<evidence type="ECO:0000259" key="9">
    <source>
        <dbReference type="Pfam" id="PF16875"/>
    </source>
</evidence>
<dbReference type="InterPro" id="IPR038417">
    <property type="entry name" value="Alpga-gal_N_sf"/>
</dbReference>
<dbReference type="Proteomes" id="UP000287171">
    <property type="component" value="Unassembled WGS sequence"/>
</dbReference>
<dbReference type="InterPro" id="IPR013785">
    <property type="entry name" value="Aldolase_TIM"/>
</dbReference>
<feature type="binding site" evidence="7">
    <location>
        <position position="518"/>
    </location>
    <ligand>
        <name>substrate</name>
    </ligand>
</feature>
<comment type="caution">
    <text evidence="10">The sequence shown here is derived from an EMBL/GenBank/DDBJ whole genome shotgun (WGS) entry which is preliminary data.</text>
</comment>
<feature type="binding site" evidence="7">
    <location>
        <position position="540"/>
    </location>
    <ligand>
        <name>substrate</name>
    </ligand>
</feature>